<organism evidence="4 5">
    <name type="scientific">Symbiodinium microadriaticum</name>
    <name type="common">Dinoflagellate</name>
    <name type="synonym">Zooxanthella microadriatica</name>
    <dbReference type="NCBI Taxonomy" id="2951"/>
    <lineage>
        <taxon>Eukaryota</taxon>
        <taxon>Sar</taxon>
        <taxon>Alveolata</taxon>
        <taxon>Dinophyceae</taxon>
        <taxon>Suessiales</taxon>
        <taxon>Symbiodiniaceae</taxon>
        <taxon>Symbiodinium</taxon>
    </lineage>
</organism>
<dbReference type="Gene3D" id="3.40.710.10">
    <property type="entry name" value="DD-peptidase/beta-lactamase superfamily"/>
    <property type="match status" value="1"/>
</dbReference>
<feature type="coiled-coil region" evidence="1">
    <location>
        <begin position="326"/>
        <end position="806"/>
    </location>
</feature>
<sequence length="1198" mass="135407">MVLRRLQTEIDHPPKHAGRKQPETKAARGSSSLGGLPVATSPGGGWERLRKRLRSRVEKGQWPGIAACAIIGGQLQMIEERGYADVEAKIPMNRKSIVRSSEEEHRFCDVPDALDLAAFTAMLQPDVDRGHAERAVEPVTGQRNLDEMRRLLQQRQASLPREREVRESREPVELPPATAPELQEQFIRLTQEKRELKDYAERVTRELRRYQQNSKRPLPEAGPEDDIPLPPWVTNMQMMSPLLFAYEERISELEAVIERSVSIAEQAQLLAQENDQLRAELQERTEQLRNLQLLGYRGGEAPGEAGLVDDQHEELQELYRLSVEQNEALAQQNQLLKLQLERMQQTLAAGRQQAQEVYAKASENTNALAEEVQRGEALAHQRAVAEQRLEEVTAELVDQVSRRDALEAEMESLRHELEVQTQTNEINQKSFQERCALALDEEERLKADLARTQKREGEYRRQALEARNGLDERAEELHLTRKELEATKQEAQQLLQTADTMDRQLVDIRQAHEDKVAQLKDREARLMELQIEKDRLRSTEEASRKQAERLEARLKEELSALKREKEQELQALKSSQQKTLEDLRKKLRNSEQTCSEATAKAERLEKQQEWQASALERQSACYKDEHERLQSDYQNSQEARRKLEQQLAEATQQLAKLRGTLDASTKDAKENLARAAADQASLQSQLQAVEERLSQVQQELQLTSSRALSAEEGLSKAQLELQEARLKANNEVEQAKRQAEADYRRLTRQMKALQSRAQDEEQRASQLLRAQEALRLQWQSELGMEREELESQVERLRRENAAIRGRVKHGFQTLIYSMSKCVVAAAVLQLAEEGHLALDDELSKHIPAFGNPKVLAERSDGMPDFGRLVPSRRPITIRHLLTHTSGISCGLAPVLDGPRIRSVRERAWANIYTPLVDRVDRNEFKCLADWVQELANVPLVSHPGQHYGYGYSYDVLGHLIELKSGKQLETYLRDHILGPLGMSDTGFSLTRASKARRLSVLYRYTKSSRWGGTGTNFRLVRVDPPKRGMKSRWLGRCYLPSAGGGLSSLEGGLLSTLDDYAKFLLAVIHGGQHPISGVRILSKASAGLMTTDLIDQLRSPGGRGPPSSARPYDSLGIGLSCIGEVQRRGAPKDQWFDGVEGVRQWGGAASCAFKYDPNHGRPILAMLVTQALPQDDGATITHFVRGIRQVMQADGDAA</sequence>
<proteinExistence type="predicted"/>
<dbReference type="PANTHER" id="PTHR43283">
    <property type="entry name" value="BETA-LACTAMASE-RELATED"/>
    <property type="match status" value="1"/>
</dbReference>
<evidence type="ECO:0000256" key="1">
    <source>
        <dbReference type="SAM" id="Coils"/>
    </source>
</evidence>
<dbReference type="EMBL" id="LSRX01000459">
    <property type="protein sequence ID" value="OLP96646.1"/>
    <property type="molecule type" value="Genomic_DNA"/>
</dbReference>
<name>A0A1Q9DN95_SYMMI</name>
<keyword evidence="5" id="KW-1185">Reference proteome</keyword>
<evidence type="ECO:0000313" key="4">
    <source>
        <dbReference type="EMBL" id="OLP96646.1"/>
    </source>
</evidence>
<dbReference type="OrthoDB" id="428260at2759"/>
<dbReference type="AlphaFoldDB" id="A0A1Q9DN95"/>
<dbReference type="PANTHER" id="PTHR43283:SF3">
    <property type="entry name" value="BETA-LACTAMASE FAMILY PROTEIN (AFU_ORTHOLOGUE AFUA_5G07500)"/>
    <property type="match status" value="1"/>
</dbReference>
<dbReference type="InterPro" id="IPR050789">
    <property type="entry name" value="Diverse_Enzym_Activities"/>
</dbReference>
<evidence type="ECO:0000259" key="3">
    <source>
        <dbReference type="Pfam" id="PF00144"/>
    </source>
</evidence>
<dbReference type="InterPro" id="IPR001466">
    <property type="entry name" value="Beta-lactam-related"/>
</dbReference>
<feature type="coiled-coil region" evidence="1">
    <location>
        <begin position="263"/>
        <end position="294"/>
    </location>
</feature>
<comment type="caution">
    <text evidence="4">The sequence shown here is derived from an EMBL/GenBank/DDBJ whole genome shotgun (WGS) entry which is preliminary data.</text>
</comment>
<dbReference type="SUPFAM" id="SSF56601">
    <property type="entry name" value="beta-lactamase/transpeptidase-like"/>
    <property type="match status" value="1"/>
</dbReference>
<dbReference type="InterPro" id="IPR012338">
    <property type="entry name" value="Beta-lactam/transpept-like"/>
</dbReference>
<reference evidence="4 5" key="1">
    <citation type="submission" date="2016-02" db="EMBL/GenBank/DDBJ databases">
        <title>Genome analysis of coral dinoflagellate symbionts highlights evolutionary adaptations to a symbiotic lifestyle.</title>
        <authorList>
            <person name="Aranda M."/>
            <person name="Li Y."/>
            <person name="Liew Y.J."/>
            <person name="Baumgarten S."/>
            <person name="Simakov O."/>
            <person name="Wilson M."/>
            <person name="Piel J."/>
            <person name="Ashoor H."/>
            <person name="Bougouffa S."/>
            <person name="Bajic V.B."/>
            <person name="Ryu T."/>
            <person name="Ravasi T."/>
            <person name="Bayer T."/>
            <person name="Micklem G."/>
            <person name="Kim H."/>
            <person name="Bhak J."/>
            <person name="Lajeunesse T.C."/>
            <person name="Voolstra C.R."/>
        </authorList>
    </citation>
    <scope>NUCLEOTIDE SEQUENCE [LARGE SCALE GENOMIC DNA]</scope>
    <source>
        <strain evidence="4 5">CCMP2467</strain>
    </source>
</reference>
<evidence type="ECO:0000256" key="2">
    <source>
        <dbReference type="SAM" id="MobiDB-lite"/>
    </source>
</evidence>
<evidence type="ECO:0000313" key="5">
    <source>
        <dbReference type="Proteomes" id="UP000186817"/>
    </source>
</evidence>
<feature type="coiled-coil region" evidence="1">
    <location>
        <begin position="182"/>
        <end position="213"/>
    </location>
</feature>
<feature type="region of interest" description="Disordered" evidence="2">
    <location>
        <begin position="1"/>
        <end position="47"/>
    </location>
</feature>
<feature type="compositionally biased region" description="Basic and acidic residues" evidence="2">
    <location>
        <begin position="160"/>
        <end position="172"/>
    </location>
</feature>
<keyword evidence="1" id="KW-0175">Coiled coil</keyword>
<protein>
    <recommendedName>
        <fullName evidence="3">Beta-lactamase-related domain-containing protein</fullName>
    </recommendedName>
</protein>
<dbReference type="Proteomes" id="UP000186817">
    <property type="component" value="Unassembled WGS sequence"/>
</dbReference>
<dbReference type="Pfam" id="PF00144">
    <property type="entry name" value="Beta-lactamase"/>
    <property type="match status" value="1"/>
</dbReference>
<gene>
    <name evidence="4" type="ORF">AK812_SmicGene21105</name>
</gene>
<feature type="region of interest" description="Disordered" evidence="2">
    <location>
        <begin position="155"/>
        <end position="175"/>
    </location>
</feature>
<accession>A0A1Q9DN95</accession>
<feature type="domain" description="Beta-lactamase-related" evidence="3">
    <location>
        <begin position="813"/>
        <end position="1178"/>
    </location>
</feature>
<feature type="compositionally biased region" description="Basic and acidic residues" evidence="2">
    <location>
        <begin position="1"/>
        <end position="26"/>
    </location>
</feature>